<feature type="chain" id="PRO_5040334587" description="C-type lectin domain-containing protein" evidence="1">
    <location>
        <begin position="19"/>
        <end position="205"/>
    </location>
</feature>
<evidence type="ECO:0000256" key="1">
    <source>
        <dbReference type="SAM" id="SignalP"/>
    </source>
</evidence>
<reference evidence="3" key="1">
    <citation type="submission" date="2022-01" db="EMBL/GenBank/DDBJ databases">
        <authorList>
            <person name="King R."/>
        </authorList>
    </citation>
    <scope>NUCLEOTIDE SEQUENCE</scope>
</reference>
<evidence type="ECO:0000313" key="4">
    <source>
        <dbReference type="Proteomes" id="UP001153620"/>
    </source>
</evidence>
<dbReference type="InterPro" id="IPR016187">
    <property type="entry name" value="CTDL_fold"/>
</dbReference>
<keyword evidence="1" id="KW-0732">Signal</keyword>
<dbReference type="SUPFAM" id="SSF56436">
    <property type="entry name" value="C-type lectin-like"/>
    <property type="match status" value="1"/>
</dbReference>
<dbReference type="EMBL" id="OU895880">
    <property type="protein sequence ID" value="CAG9812057.1"/>
    <property type="molecule type" value="Genomic_DNA"/>
</dbReference>
<sequence>MFFKVLILSIAIFSISLCLDENEAGTTHKCRNRRADFKIFDKSYFVNVYLHDISQPVSWSKARAACQSYCTDLMSINYEEEFIVMKDVMEQLQLDYFWTSGHVCEQDQCNDESYPININGWLWLDSNERIPPTNETAPGWTFNPWSQTGFRKVPQPDNAELRVTNRNESCLAILHNVYNDGIKFHDVACYHEKDFICEYYTDDEY</sequence>
<evidence type="ECO:0000313" key="3">
    <source>
        <dbReference type="EMBL" id="CAG9812057.1"/>
    </source>
</evidence>
<dbReference type="PROSITE" id="PS50041">
    <property type="entry name" value="C_TYPE_LECTIN_2"/>
    <property type="match status" value="1"/>
</dbReference>
<proteinExistence type="predicted"/>
<dbReference type="PANTHER" id="PTHR21407">
    <property type="entry name" value="RE43931P-RELATED"/>
    <property type="match status" value="1"/>
</dbReference>
<keyword evidence="4" id="KW-1185">Reference proteome</keyword>
<dbReference type="Proteomes" id="UP001153620">
    <property type="component" value="Chromosome 4"/>
</dbReference>
<feature type="signal peptide" evidence="1">
    <location>
        <begin position="1"/>
        <end position="18"/>
    </location>
</feature>
<dbReference type="Gene3D" id="3.10.100.10">
    <property type="entry name" value="Mannose-Binding Protein A, subunit A"/>
    <property type="match status" value="1"/>
</dbReference>
<organism evidence="3 4">
    <name type="scientific">Chironomus riparius</name>
    <dbReference type="NCBI Taxonomy" id="315576"/>
    <lineage>
        <taxon>Eukaryota</taxon>
        <taxon>Metazoa</taxon>
        <taxon>Ecdysozoa</taxon>
        <taxon>Arthropoda</taxon>
        <taxon>Hexapoda</taxon>
        <taxon>Insecta</taxon>
        <taxon>Pterygota</taxon>
        <taxon>Neoptera</taxon>
        <taxon>Endopterygota</taxon>
        <taxon>Diptera</taxon>
        <taxon>Nematocera</taxon>
        <taxon>Chironomoidea</taxon>
        <taxon>Chironomidae</taxon>
        <taxon>Chironominae</taxon>
        <taxon>Chironomus</taxon>
    </lineage>
</organism>
<dbReference type="InterPro" id="IPR016186">
    <property type="entry name" value="C-type_lectin-like/link_sf"/>
</dbReference>
<name>A0A9N9SBW5_9DIPT</name>
<dbReference type="OrthoDB" id="10375083at2759"/>
<dbReference type="InterPro" id="IPR001304">
    <property type="entry name" value="C-type_lectin-like"/>
</dbReference>
<accession>A0A9N9SBW5</accession>
<dbReference type="CDD" id="cd00037">
    <property type="entry name" value="CLECT"/>
    <property type="match status" value="1"/>
</dbReference>
<evidence type="ECO:0000259" key="2">
    <source>
        <dbReference type="PROSITE" id="PS50041"/>
    </source>
</evidence>
<gene>
    <name evidence="3" type="ORF">CHIRRI_LOCUS14862</name>
</gene>
<reference evidence="3" key="2">
    <citation type="submission" date="2022-10" db="EMBL/GenBank/DDBJ databases">
        <authorList>
            <consortium name="ENA_rothamsted_submissions"/>
            <consortium name="culmorum"/>
            <person name="King R."/>
        </authorList>
    </citation>
    <scope>NUCLEOTIDE SEQUENCE</scope>
</reference>
<feature type="domain" description="C-type lectin" evidence="2">
    <location>
        <begin position="44"/>
        <end position="198"/>
    </location>
</feature>
<protein>
    <recommendedName>
        <fullName evidence="2">C-type lectin domain-containing protein</fullName>
    </recommendedName>
</protein>
<dbReference type="PANTHER" id="PTHR21407:SF5">
    <property type="entry name" value="HL04814P"/>
    <property type="match status" value="1"/>
</dbReference>
<dbReference type="AlphaFoldDB" id="A0A9N9SBW5"/>